<proteinExistence type="predicted"/>
<accession>F0QT12</accession>
<evidence type="ECO:0000313" key="1">
    <source>
        <dbReference type="EMBL" id="ADY01601.1"/>
    </source>
</evidence>
<dbReference type="GeneID" id="10289048"/>
<dbReference type="EMBL" id="CP002529">
    <property type="protein sequence ID" value="ADY01601.1"/>
    <property type="molecule type" value="Genomic_DNA"/>
</dbReference>
<dbReference type="Proteomes" id="UP000007485">
    <property type="component" value="Chromosome"/>
</dbReference>
<dbReference type="AlphaFoldDB" id="F0QT12"/>
<dbReference type="eggNOG" id="arCOG07423">
    <property type="taxonomic scope" value="Archaea"/>
</dbReference>
<keyword evidence="2" id="KW-1185">Reference proteome</keyword>
<name>F0QT12_VULM7</name>
<evidence type="ECO:0000313" key="2">
    <source>
        <dbReference type="Proteomes" id="UP000007485"/>
    </source>
</evidence>
<dbReference type="KEGG" id="vmo:VMUT_1396"/>
<organism evidence="1 2">
    <name type="scientific">Vulcanisaeta moutnovskia (strain 768-28)</name>
    <dbReference type="NCBI Taxonomy" id="985053"/>
    <lineage>
        <taxon>Archaea</taxon>
        <taxon>Thermoproteota</taxon>
        <taxon>Thermoprotei</taxon>
        <taxon>Thermoproteales</taxon>
        <taxon>Thermoproteaceae</taxon>
        <taxon>Vulcanisaeta</taxon>
    </lineage>
</organism>
<reference evidence="1 2" key="1">
    <citation type="journal article" date="2011" name="J. Bacteriol.">
        <title>Complete genome sequence of 'Vulcanisaeta moutnovskia' strain 768-28, a novel member of the hyperthermophilic crenarchaeal genus vulcanisaeta.</title>
        <authorList>
            <person name="Gumerov V.M."/>
            <person name="Mardanov A.V."/>
            <person name="Beletsky A.V."/>
            <person name="Prokofeva M.I."/>
            <person name="Bonch-Osmolovskaya E.A."/>
            <person name="Ravin N.V."/>
            <person name="Skryabin K.G."/>
        </authorList>
    </citation>
    <scope>NUCLEOTIDE SEQUENCE [LARGE SCALE GENOMIC DNA]</scope>
    <source>
        <strain evidence="1 2">768-28</strain>
    </source>
</reference>
<dbReference type="HOGENOM" id="CLU_170084_0_0_2"/>
<dbReference type="OrthoDB" id="28037at2157"/>
<protein>
    <submittedName>
        <fullName evidence="1">Uncharacterized protein</fullName>
    </submittedName>
</protein>
<sequence length="114" mass="12814">MSQTYPEETQKERTNYLESIINSLAVLASEKIYGPLDVLASTPDPQLAYGVLYNAIRYLASQSYSTPSEEDIDKLFAIASKRPEILREVAIKALIRGVKMRSSNKKEAMQVQTK</sequence>
<dbReference type="RefSeq" id="WP_013604763.1">
    <property type="nucleotide sequence ID" value="NC_015151.1"/>
</dbReference>
<gene>
    <name evidence="1" type="ordered locus">VMUT_1396</name>
</gene>
<dbReference type="STRING" id="985053.VMUT_1396"/>
<dbReference type="Gene3D" id="1.20.120.1610">
    <property type="match status" value="1"/>
</dbReference>